<gene>
    <name evidence="2" type="ORF">ACFQB0_14635</name>
</gene>
<protein>
    <submittedName>
        <fullName evidence="2">Uncharacterized protein</fullName>
    </submittedName>
</protein>
<keyword evidence="3" id="KW-1185">Reference proteome</keyword>
<evidence type="ECO:0000313" key="2">
    <source>
        <dbReference type="EMBL" id="MFC6357345.1"/>
    </source>
</evidence>
<evidence type="ECO:0000313" key="3">
    <source>
        <dbReference type="Proteomes" id="UP001596306"/>
    </source>
</evidence>
<feature type="transmembrane region" description="Helical" evidence="1">
    <location>
        <begin position="29"/>
        <end position="49"/>
    </location>
</feature>
<evidence type="ECO:0000256" key="1">
    <source>
        <dbReference type="SAM" id="Phobius"/>
    </source>
</evidence>
<keyword evidence="1" id="KW-1133">Transmembrane helix</keyword>
<dbReference type="Proteomes" id="UP001596306">
    <property type="component" value="Unassembled WGS sequence"/>
</dbReference>
<proteinExistence type="predicted"/>
<dbReference type="EMBL" id="JBHSTP010000004">
    <property type="protein sequence ID" value="MFC6357345.1"/>
    <property type="molecule type" value="Genomic_DNA"/>
</dbReference>
<feature type="transmembrane region" description="Helical" evidence="1">
    <location>
        <begin position="189"/>
        <end position="211"/>
    </location>
</feature>
<accession>A0ABW1VJV2</accession>
<keyword evidence="1" id="KW-0812">Transmembrane</keyword>
<keyword evidence="1" id="KW-0472">Membrane</keyword>
<sequence>MIRILVSALIGAAVAGAVAWILSADEAWTGLVVTTAIAAGVLTPLVLVARSASGVFGAESKPEDIQLARSEGRLALARVLAIARTGTSINDQPLCDIDLLVMPRFGSPYQVRTRRLVDIVEIPRLQPECVVVVALAQKAPSAVAIVMNPPDDWAVQALSDQAVRTTRSAPVWVPQASAANTSRLRRIPVWAYGFGLLAGAALALIPAYPIMAQLVNGETTLDEVRSASGWEGRQAAEEAGQAEAAAEADIFVGDNARRQVDALVEKVGPFVTSLSFWRADVAASAPTTPGAQTVDRFSVSAQTVTRDGADSTQPEPGELVEELFDATAVDYGIMGELITVAHGLSGIDPSESSDGGQWVYLDKRPIFVNGETQTMLTFDVPVDGEYYNAWITFDTGGNVLSMRGGAPGSASYLAEHPAG</sequence>
<organism evidence="2 3">
    <name type="scientific">Luethyella okanaganae</name>
    <dbReference type="NCBI Taxonomy" id="69372"/>
    <lineage>
        <taxon>Bacteria</taxon>
        <taxon>Bacillati</taxon>
        <taxon>Actinomycetota</taxon>
        <taxon>Actinomycetes</taxon>
        <taxon>Micrococcales</taxon>
        <taxon>Microbacteriaceae</taxon>
        <taxon>Luethyella</taxon>
    </lineage>
</organism>
<dbReference type="RefSeq" id="WP_386733074.1">
    <property type="nucleotide sequence ID" value="NZ_JBHSTP010000004.1"/>
</dbReference>
<name>A0ABW1VJV2_9MICO</name>
<comment type="caution">
    <text evidence="2">The sequence shown here is derived from an EMBL/GenBank/DDBJ whole genome shotgun (WGS) entry which is preliminary data.</text>
</comment>
<reference evidence="3" key="1">
    <citation type="journal article" date="2019" name="Int. J. Syst. Evol. Microbiol.">
        <title>The Global Catalogue of Microorganisms (GCM) 10K type strain sequencing project: providing services to taxonomists for standard genome sequencing and annotation.</title>
        <authorList>
            <consortium name="The Broad Institute Genomics Platform"/>
            <consortium name="The Broad Institute Genome Sequencing Center for Infectious Disease"/>
            <person name="Wu L."/>
            <person name="Ma J."/>
        </authorList>
    </citation>
    <scope>NUCLEOTIDE SEQUENCE [LARGE SCALE GENOMIC DNA]</scope>
    <source>
        <strain evidence="3">CCUG 43304</strain>
    </source>
</reference>